<sequence length="179" mass="19147">MTVAQIPIDGFGGLQAAVETATGPIGLLIIAVYSFLIAFVLPLPSEIVLVAPLDLGFAEWIETGLIILVSGFGKAAGSVVAFYGGQRAKQSGPIVRWLERSRFDVVAWTERRTVALARQYGYVGLAGALCVPGFPDTLSIYAFAVLEQDYVKFAMATFVGSVGRLLLWLMGVEALVTLF</sequence>
<dbReference type="InterPro" id="IPR032816">
    <property type="entry name" value="VTT_dom"/>
</dbReference>
<dbReference type="GeneID" id="71764128"/>
<evidence type="ECO:0000313" key="3">
    <source>
        <dbReference type="EMBL" id="GAA0471873.1"/>
    </source>
</evidence>
<dbReference type="EMBL" id="CP095009">
    <property type="protein sequence ID" value="UOO97375.1"/>
    <property type="molecule type" value="Genomic_DNA"/>
</dbReference>
<dbReference type="Proteomes" id="UP001500962">
    <property type="component" value="Unassembled WGS sequence"/>
</dbReference>
<keyword evidence="1" id="KW-0812">Transmembrane</keyword>
<evidence type="ECO:0000256" key="1">
    <source>
        <dbReference type="SAM" id="Phobius"/>
    </source>
</evidence>
<feature type="transmembrane region" description="Helical" evidence="1">
    <location>
        <begin position="120"/>
        <end position="144"/>
    </location>
</feature>
<dbReference type="Pfam" id="PF09335">
    <property type="entry name" value="VTT_dom"/>
    <property type="match status" value="1"/>
</dbReference>
<dbReference type="Proteomes" id="UP000830542">
    <property type="component" value="Plasmid unnamed4"/>
</dbReference>
<keyword evidence="1" id="KW-1133">Transmembrane helix</keyword>
<keyword evidence="5" id="KW-1185">Reference proteome</keyword>
<feature type="domain" description="VTT" evidence="2">
    <location>
        <begin position="44"/>
        <end position="170"/>
    </location>
</feature>
<reference evidence="3" key="3">
    <citation type="submission" date="2023-12" db="EMBL/GenBank/DDBJ databases">
        <authorList>
            <person name="Sun Q."/>
            <person name="Inoue M."/>
        </authorList>
    </citation>
    <scope>NUCLEOTIDE SEQUENCE</scope>
    <source>
        <strain evidence="3">JCM 12289</strain>
    </source>
</reference>
<dbReference type="RefSeq" id="WP_244706946.1">
    <property type="nucleotide sequence ID" value="NZ_BAAADN010000053.1"/>
</dbReference>
<dbReference type="KEGG" id="hdo:MUK72_19730"/>
<accession>A0AAV3SKV0</accession>
<reference evidence="3" key="1">
    <citation type="journal article" date="2014" name="Int. J. Syst. Evol. Microbiol.">
        <title>Complete genome sequence of Corynebacterium casei LMG S-19264T (=DSM 44701T), isolated from a smear-ripened cheese.</title>
        <authorList>
            <consortium name="US DOE Joint Genome Institute (JGI-PGF)"/>
            <person name="Walter F."/>
            <person name="Albersmeier A."/>
            <person name="Kalinowski J."/>
            <person name="Ruckert C."/>
        </authorList>
    </citation>
    <scope>NUCLEOTIDE SEQUENCE</scope>
    <source>
        <strain evidence="3">JCM 12289</strain>
    </source>
</reference>
<evidence type="ECO:0000259" key="2">
    <source>
        <dbReference type="Pfam" id="PF09335"/>
    </source>
</evidence>
<reference evidence="4" key="2">
    <citation type="submission" date="2022-04" db="EMBL/GenBank/DDBJ databases">
        <title>Sequencing and genomic assembly of Halococcus dombrowskii.</title>
        <authorList>
            <person name="Lim S.W."/>
            <person name="MacLea K.S."/>
        </authorList>
    </citation>
    <scope>NUCLEOTIDE SEQUENCE</scope>
    <source>
        <strain evidence="4">H4</strain>
        <plasmid evidence="4">unnamed4</plasmid>
    </source>
</reference>
<evidence type="ECO:0000313" key="5">
    <source>
        <dbReference type="Proteomes" id="UP000830542"/>
    </source>
</evidence>
<keyword evidence="1" id="KW-0472">Membrane</keyword>
<geneLocation type="plasmid" evidence="4 5">
    <name>unnamed4</name>
</geneLocation>
<name>A0AAV3SKV0_HALDO</name>
<organism evidence="3 6">
    <name type="scientific">Halococcus dombrowskii</name>
    <dbReference type="NCBI Taxonomy" id="179637"/>
    <lineage>
        <taxon>Archaea</taxon>
        <taxon>Methanobacteriati</taxon>
        <taxon>Methanobacteriota</taxon>
        <taxon>Stenosarchaea group</taxon>
        <taxon>Halobacteria</taxon>
        <taxon>Halobacteriales</taxon>
        <taxon>Halococcaceae</taxon>
        <taxon>Halococcus</taxon>
    </lineage>
</organism>
<protein>
    <submittedName>
        <fullName evidence="4">VTT domain-containing protein</fullName>
    </submittedName>
</protein>
<dbReference type="AlphaFoldDB" id="A0AAV3SKV0"/>
<dbReference type="EMBL" id="BAAADN010000053">
    <property type="protein sequence ID" value="GAA0471873.1"/>
    <property type="molecule type" value="Genomic_DNA"/>
</dbReference>
<feature type="transmembrane region" description="Helical" evidence="1">
    <location>
        <begin position="63"/>
        <end position="83"/>
    </location>
</feature>
<proteinExistence type="predicted"/>
<gene>
    <name evidence="3" type="ORF">GCM10008985_30880</name>
    <name evidence="4" type="ORF">MUK72_19730</name>
</gene>
<evidence type="ECO:0000313" key="4">
    <source>
        <dbReference type="EMBL" id="UOO97375.1"/>
    </source>
</evidence>
<feature type="transmembrane region" description="Helical" evidence="1">
    <location>
        <begin position="150"/>
        <end position="176"/>
    </location>
</feature>
<feature type="transmembrane region" description="Helical" evidence="1">
    <location>
        <begin position="25"/>
        <end position="43"/>
    </location>
</feature>
<keyword evidence="4" id="KW-0614">Plasmid</keyword>
<evidence type="ECO:0000313" key="6">
    <source>
        <dbReference type="Proteomes" id="UP001500962"/>
    </source>
</evidence>